<dbReference type="GO" id="GO:0046943">
    <property type="term" value="F:carboxylic acid transmembrane transporter activity"/>
    <property type="evidence" value="ECO:0007669"/>
    <property type="project" value="TreeGrafter"/>
</dbReference>
<evidence type="ECO:0000256" key="4">
    <source>
        <dbReference type="ARBA" id="ARBA00023136"/>
    </source>
</evidence>
<feature type="domain" description="Major facilitator superfamily (MFS) profile" evidence="7">
    <location>
        <begin position="286"/>
        <end position="568"/>
    </location>
</feature>
<feature type="transmembrane region" description="Helical" evidence="6">
    <location>
        <begin position="419"/>
        <end position="441"/>
    </location>
</feature>
<evidence type="ECO:0000313" key="8">
    <source>
        <dbReference type="EMBL" id="CAJ1374583.1"/>
    </source>
</evidence>
<dbReference type="InterPro" id="IPR005828">
    <property type="entry name" value="MFS_sugar_transport-like"/>
</dbReference>
<evidence type="ECO:0000256" key="3">
    <source>
        <dbReference type="ARBA" id="ARBA00022989"/>
    </source>
</evidence>
<dbReference type="PANTHER" id="PTHR23508">
    <property type="entry name" value="CARBOXYLIC ACID TRANSPORTER PROTEIN HOMOLOG"/>
    <property type="match status" value="1"/>
</dbReference>
<feature type="non-terminal residue" evidence="8">
    <location>
        <position position="568"/>
    </location>
</feature>
<evidence type="ECO:0000256" key="2">
    <source>
        <dbReference type="ARBA" id="ARBA00022692"/>
    </source>
</evidence>
<feature type="transmembrane region" description="Helical" evidence="6">
    <location>
        <begin position="354"/>
        <end position="374"/>
    </location>
</feature>
<sequence>RSGASLSQSRPWTSSVASVRSVMSSGGADWSDWPRDGVIGPLTPMEPINHRTDWRANAMVSKVRKSCTEYKGAKREDNLQAFQGLWSSMSFRRPRGVDVIHAAAVAARKPRPQPARGFTERGGPGPAAARRTPYDIAKECPFLQKLEDQLQGFVQMLVEEDGLSFLSEVAGQVLYREKDMLFNAYILLAGSVQQFSNDYDFLNSVGWRGHAEQTDKAEEERPERPKRLHRQPTMRSTQRTAEQHLSMPTLTEHVRQVGRREEDQEMRFRTVEGQSDFTQAVLLDGRLFATCAGFLADSYDLFTIDLVVLILQIQYGEELISTGAKSLMVSTMLLGVVCGQLFFGSLSDWLGRKWAFVATALLTVLSALAGALCVDGAWRLPQQLALCRFLLGFGVGGEYPLSATVSAESVDDAQGRGRVMALVLSMQGFGMMLAALLAMALAKTASLEATWRLLLAFGALPSAVAFGLRWQLQESEVFIKSKAVEGDHGRRVLETLADYWPRLVGTAGAWMLLNVFTYSLGSFKSSIFEPGLGAASADDAPLPAGYRKGGRNGKPADFLRLFRLCPAR</sequence>
<evidence type="ECO:0000256" key="5">
    <source>
        <dbReference type="SAM" id="MobiDB-lite"/>
    </source>
</evidence>
<dbReference type="PANTHER" id="PTHR23508:SF10">
    <property type="entry name" value="CARBOXYLIC ACID TRANSPORTER PROTEIN HOMOLOG"/>
    <property type="match status" value="1"/>
</dbReference>
<keyword evidence="4 6" id="KW-0472">Membrane</keyword>
<accession>A0AA36HUS5</accession>
<dbReference type="InterPro" id="IPR020846">
    <property type="entry name" value="MFS_dom"/>
</dbReference>
<feature type="region of interest" description="Disordered" evidence="5">
    <location>
        <begin position="110"/>
        <end position="131"/>
    </location>
</feature>
<evidence type="ECO:0000313" key="9">
    <source>
        <dbReference type="Proteomes" id="UP001178507"/>
    </source>
</evidence>
<evidence type="ECO:0000256" key="1">
    <source>
        <dbReference type="ARBA" id="ARBA00004141"/>
    </source>
</evidence>
<protein>
    <recommendedName>
        <fullName evidence="7">Major facilitator superfamily (MFS) profile domain-containing protein</fullName>
    </recommendedName>
</protein>
<keyword evidence="3 6" id="KW-1133">Transmembrane helix</keyword>
<gene>
    <name evidence="8" type="ORF">EVOR1521_LOCUS4104</name>
</gene>
<dbReference type="GO" id="GO:0005886">
    <property type="term" value="C:plasma membrane"/>
    <property type="evidence" value="ECO:0007669"/>
    <property type="project" value="TreeGrafter"/>
</dbReference>
<comment type="caution">
    <text evidence="8">The sequence shown here is derived from an EMBL/GenBank/DDBJ whole genome shotgun (WGS) entry which is preliminary data.</text>
</comment>
<organism evidence="8 9">
    <name type="scientific">Effrenium voratum</name>
    <dbReference type="NCBI Taxonomy" id="2562239"/>
    <lineage>
        <taxon>Eukaryota</taxon>
        <taxon>Sar</taxon>
        <taxon>Alveolata</taxon>
        <taxon>Dinophyceae</taxon>
        <taxon>Suessiales</taxon>
        <taxon>Symbiodiniaceae</taxon>
        <taxon>Effrenium</taxon>
    </lineage>
</organism>
<dbReference type="PROSITE" id="PS50850">
    <property type="entry name" value="MFS"/>
    <property type="match status" value="1"/>
</dbReference>
<evidence type="ECO:0000256" key="6">
    <source>
        <dbReference type="SAM" id="Phobius"/>
    </source>
</evidence>
<dbReference type="AlphaFoldDB" id="A0AA36HUS5"/>
<reference evidence="8" key="1">
    <citation type="submission" date="2023-08" db="EMBL/GenBank/DDBJ databases">
        <authorList>
            <person name="Chen Y."/>
            <person name="Shah S."/>
            <person name="Dougan E. K."/>
            <person name="Thang M."/>
            <person name="Chan C."/>
        </authorList>
    </citation>
    <scope>NUCLEOTIDE SEQUENCE</scope>
</reference>
<feature type="transmembrane region" description="Helical" evidence="6">
    <location>
        <begin position="453"/>
        <end position="472"/>
    </location>
</feature>
<comment type="subcellular location">
    <subcellularLocation>
        <location evidence="1">Membrane</location>
        <topology evidence="1">Multi-pass membrane protein</topology>
    </subcellularLocation>
</comment>
<proteinExistence type="predicted"/>
<evidence type="ECO:0000259" key="7">
    <source>
        <dbReference type="PROSITE" id="PS50850"/>
    </source>
</evidence>
<feature type="region of interest" description="Disordered" evidence="5">
    <location>
        <begin position="211"/>
        <end position="243"/>
    </location>
</feature>
<keyword evidence="2 6" id="KW-0812">Transmembrane</keyword>
<dbReference type="Gene3D" id="1.20.1250.20">
    <property type="entry name" value="MFS general substrate transporter like domains"/>
    <property type="match status" value="1"/>
</dbReference>
<keyword evidence="9" id="KW-1185">Reference proteome</keyword>
<dbReference type="Pfam" id="PF00083">
    <property type="entry name" value="Sugar_tr"/>
    <property type="match status" value="1"/>
</dbReference>
<dbReference type="SUPFAM" id="SSF103473">
    <property type="entry name" value="MFS general substrate transporter"/>
    <property type="match status" value="1"/>
</dbReference>
<feature type="transmembrane region" description="Helical" evidence="6">
    <location>
        <begin position="323"/>
        <end position="342"/>
    </location>
</feature>
<dbReference type="InterPro" id="IPR036259">
    <property type="entry name" value="MFS_trans_sf"/>
</dbReference>
<dbReference type="Proteomes" id="UP001178507">
    <property type="component" value="Unassembled WGS sequence"/>
</dbReference>
<name>A0AA36HUS5_9DINO</name>
<dbReference type="EMBL" id="CAUJNA010000263">
    <property type="protein sequence ID" value="CAJ1374583.1"/>
    <property type="molecule type" value="Genomic_DNA"/>
</dbReference>
<feature type="compositionally biased region" description="Basic and acidic residues" evidence="5">
    <location>
        <begin position="211"/>
        <end position="225"/>
    </location>
</feature>